<dbReference type="InterPro" id="IPR001322">
    <property type="entry name" value="Lamin_tail_dom"/>
</dbReference>
<comment type="caution">
    <text evidence="2">The sequence shown here is derived from an EMBL/GenBank/DDBJ whole genome shotgun (WGS) entry which is preliminary data.</text>
</comment>
<dbReference type="Proteomes" id="UP000583266">
    <property type="component" value="Unassembled WGS sequence"/>
</dbReference>
<gene>
    <name evidence="2" type="ORF">HHL17_04220</name>
</gene>
<dbReference type="AlphaFoldDB" id="A0A848GH72"/>
<evidence type="ECO:0000313" key="2">
    <source>
        <dbReference type="EMBL" id="NML36392.1"/>
    </source>
</evidence>
<evidence type="ECO:0000259" key="1">
    <source>
        <dbReference type="PROSITE" id="PS51841"/>
    </source>
</evidence>
<dbReference type="PROSITE" id="PS51841">
    <property type="entry name" value="LTD"/>
    <property type="match status" value="1"/>
</dbReference>
<reference evidence="2 3" key="1">
    <citation type="submission" date="2020-04" db="EMBL/GenBank/DDBJ databases">
        <title>Chitinophaga sp. G-6-1-13 sp. nov., isolated from soil.</title>
        <authorList>
            <person name="Dahal R.H."/>
            <person name="Chaudhary D.K."/>
        </authorList>
    </citation>
    <scope>NUCLEOTIDE SEQUENCE [LARGE SCALE GENOMIC DNA]</scope>
    <source>
        <strain evidence="2 3">G-6-1-13</strain>
    </source>
</reference>
<sequence length="559" mass="60790">MSMPIVCIALLWQVALSSDTANTPVYDVVIHEMMIKPAPAVGLPPFEYIELRNRSSHAVQLQRWTLAVNKREVTLPSCLLQPDSLLVLCSLAAGFAVPNVLPVDRFPALPDDTGLVVLYNNRREVMHAVAYTPSWYGLPTASRAGRSLEMLDPSQPCSGKVNWAAASSPAGGTPGAYNSAARRITDDTRPDLYFIEMPDSLHLLLHFSKTLDSVKSASPAGYQVSSSPVAAVTVLPPLFNIVALQLASAVDSGIVVLHGIPDCAGNESGIKNGLPFFRPQPPVPGDLVINELLFDPPTGVPEFIELYNRSSRAISLRNISLCARKADGQQGPIKRIVTNSRLLMPGQWLAVTTEADRLCGYYRCASPENIQEIAGLPSMPAEGGSLLLLADSTVLDEVRYLSDFHFPLMGQPKGVALERRDSGHVVNWISAAASAGYATPGYANSHPWPEMADNARVTLEPAVFCPDDAVSGSRAILQWTLPNAEWVGNVTVFTANGLPVRYLARNMTMGNKGNLYWDGFGENKVLLPPGIYIFLIEIFDLKGRVKRWKQPLVMARKLN</sequence>
<evidence type="ECO:0000313" key="3">
    <source>
        <dbReference type="Proteomes" id="UP000583266"/>
    </source>
</evidence>
<accession>A0A848GH72</accession>
<protein>
    <submittedName>
        <fullName evidence="2">Lamin tail domain-containing protein</fullName>
    </submittedName>
</protein>
<name>A0A848GH72_9BACT</name>
<dbReference type="RefSeq" id="WP_169223524.1">
    <property type="nucleotide sequence ID" value="NZ_JABBGC010000001.1"/>
</dbReference>
<keyword evidence="3" id="KW-1185">Reference proteome</keyword>
<feature type="domain" description="LTD" evidence="1">
    <location>
        <begin position="275"/>
        <end position="430"/>
    </location>
</feature>
<dbReference type="SUPFAM" id="SSF74853">
    <property type="entry name" value="Lamin A/C globular tail domain"/>
    <property type="match status" value="1"/>
</dbReference>
<dbReference type="Gene3D" id="2.60.40.4070">
    <property type="match status" value="1"/>
</dbReference>
<organism evidence="2 3">
    <name type="scientific">Chitinophaga fulva</name>
    <dbReference type="NCBI Taxonomy" id="2728842"/>
    <lineage>
        <taxon>Bacteria</taxon>
        <taxon>Pseudomonadati</taxon>
        <taxon>Bacteroidota</taxon>
        <taxon>Chitinophagia</taxon>
        <taxon>Chitinophagales</taxon>
        <taxon>Chitinophagaceae</taxon>
        <taxon>Chitinophaga</taxon>
    </lineage>
</organism>
<dbReference type="EMBL" id="JABBGC010000001">
    <property type="protein sequence ID" value="NML36392.1"/>
    <property type="molecule type" value="Genomic_DNA"/>
</dbReference>
<dbReference type="InterPro" id="IPR036415">
    <property type="entry name" value="Lamin_tail_dom_sf"/>
</dbReference>
<proteinExistence type="predicted"/>